<dbReference type="SUPFAM" id="SSF101478">
    <property type="entry name" value="ADP-ribosylglycohydrolase"/>
    <property type="match status" value="1"/>
</dbReference>
<dbReference type="Proteomes" id="UP001525890">
    <property type="component" value="Unassembled WGS sequence"/>
</dbReference>
<dbReference type="RefSeq" id="WP_368005230.1">
    <property type="nucleotide sequence ID" value="NZ_JAMXFF010000004.1"/>
</dbReference>
<dbReference type="Gene3D" id="1.10.4080.10">
    <property type="entry name" value="ADP-ribosylation/Crystallin J1"/>
    <property type="match status" value="1"/>
</dbReference>
<reference evidence="3 4" key="1">
    <citation type="journal article" date="2022" name="Front. Microbiol.">
        <title>High genomic differentiation and limited gene flow indicate recent cryptic speciation within the genus Laspinema (cyanobacteria).</title>
        <authorList>
            <person name="Stanojkovic A."/>
            <person name="Skoupy S."/>
            <person name="Skaloud P."/>
            <person name="Dvorak P."/>
        </authorList>
    </citation>
    <scope>NUCLEOTIDE SEQUENCE [LARGE SCALE GENOMIC DNA]</scope>
    <source>
        <strain evidence="3 4">D2a</strain>
    </source>
</reference>
<dbReference type="PANTHER" id="PTHR16222:SF24">
    <property type="entry name" value="ADP-RIBOSYLHYDROLASE ARH3"/>
    <property type="match status" value="1"/>
</dbReference>
<evidence type="ECO:0000313" key="4">
    <source>
        <dbReference type="Proteomes" id="UP001525890"/>
    </source>
</evidence>
<dbReference type="PANTHER" id="PTHR16222">
    <property type="entry name" value="ADP-RIBOSYLGLYCOHYDROLASE"/>
    <property type="match status" value="1"/>
</dbReference>
<sequence length="338" mass="36900">MSRPEVSRLEQFRGCLIGQCLGDAVGCRVEGYAEEVCQNYVNYELKVKRIRDRDRFPFPFGQYTDDSQLARELLQSYIACGRFDPADYAQRIGAIFAEERIVGRGRSTEAAALRLAQGIPWQSAGEPSPSAGNGSAMRAAPIGLIFYNDPPQLIQAAVDQGRSTHQDPRCSAGSVAIAGAVALVLRGESVNPASFLSQLSEWTAQIEPILAGYLKDLIHWIELPIEEAVRLISPAGLAPDHEQRWPGISPFVIGSVLWSLYSFLKTPEDYWETICTAIIVGGDVDTTAAMAGAISGAYLGLDAIPQELAANLNDQGTWKFRELVQLAEQCYAVQCKQS</sequence>
<evidence type="ECO:0000256" key="2">
    <source>
        <dbReference type="ARBA" id="ARBA00022801"/>
    </source>
</evidence>
<accession>A0ABT2MLB5</accession>
<evidence type="ECO:0000313" key="3">
    <source>
        <dbReference type="EMBL" id="MCT7965538.1"/>
    </source>
</evidence>
<protein>
    <submittedName>
        <fullName evidence="3">ADP-ribosylglycohydrolase family protein</fullName>
    </submittedName>
</protein>
<dbReference type="InterPro" id="IPR005502">
    <property type="entry name" value="Ribosyl_crysJ1"/>
</dbReference>
<keyword evidence="4" id="KW-1185">Reference proteome</keyword>
<gene>
    <name evidence="3" type="ORF">NG799_04215</name>
</gene>
<dbReference type="InterPro" id="IPR036705">
    <property type="entry name" value="Ribosyl_crysJ1_sf"/>
</dbReference>
<organism evidence="3 4">
    <name type="scientific">Laspinema palackyanum D2a</name>
    <dbReference type="NCBI Taxonomy" id="2953684"/>
    <lineage>
        <taxon>Bacteria</taxon>
        <taxon>Bacillati</taxon>
        <taxon>Cyanobacteriota</taxon>
        <taxon>Cyanophyceae</taxon>
        <taxon>Oscillatoriophycideae</taxon>
        <taxon>Oscillatoriales</taxon>
        <taxon>Laspinemataceae</taxon>
        <taxon>Laspinema</taxon>
        <taxon>Laspinema palackyanum</taxon>
    </lineage>
</organism>
<evidence type="ECO:0000256" key="1">
    <source>
        <dbReference type="ARBA" id="ARBA00010702"/>
    </source>
</evidence>
<comment type="similarity">
    <text evidence="1">Belongs to the ADP-ribosylglycohydrolase family.</text>
</comment>
<name>A0ABT2MLB5_9CYAN</name>
<proteinExistence type="inferred from homology"/>
<comment type="caution">
    <text evidence="3">The sequence shown here is derived from an EMBL/GenBank/DDBJ whole genome shotgun (WGS) entry which is preliminary data.</text>
</comment>
<dbReference type="InterPro" id="IPR050792">
    <property type="entry name" value="ADP-ribosylglycohydrolase"/>
</dbReference>
<dbReference type="Pfam" id="PF03747">
    <property type="entry name" value="ADP_ribosyl_GH"/>
    <property type="match status" value="1"/>
</dbReference>
<dbReference type="EMBL" id="JAMXFF010000004">
    <property type="protein sequence ID" value="MCT7965538.1"/>
    <property type="molecule type" value="Genomic_DNA"/>
</dbReference>
<keyword evidence="2" id="KW-0378">Hydrolase</keyword>